<comment type="caution">
    <text evidence="16">The sequence shown here is derived from an EMBL/GenBank/DDBJ whole genome shotgun (WGS) entry which is preliminary data.</text>
</comment>
<keyword evidence="5" id="KW-0843">Virulence</keyword>
<reference evidence="16 17" key="1">
    <citation type="submission" date="2020-08" db="EMBL/GenBank/DDBJ databases">
        <title>Genome public.</title>
        <authorList>
            <person name="Liu C."/>
            <person name="Sun Q."/>
        </authorList>
    </citation>
    <scope>NUCLEOTIDE SEQUENCE [LARGE SCALE GENOMIC DNA]</scope>
    <source>
        <strain evidence="16 17">NSJ-13</strain>
    </source>
</reference>
<gene>
    <name evidence="16" type="ORF">H8S40_03665</name>
</gene>
<sequence>MITVLVIEDDYSTRLVTKLHLKNEYNVVEASNGVEALEKLEHQKADLVIADVMMPKMDGYEFVKQFRLMNKTTPILMLTAKKEWEDKKNGFAIGIDDYMTKPVHYEELQWRVRALLRRSQIHLEKKITIGDLIISEDDNTVSCGEERITLPKKEFDLLFKLLSYPKKVFTTTQLLDDIWGYETDSDETTVRTHINRLRKRFASYQEFEIVTVRGLGYRGEIRYGK</sequence>
<evidence type="ECO:0000259" key="15">
    <source>
        <dbReference type="PROSITE" id="PS51755"/>
    </source>
</evidence>
<organism evidence="16 17">
    <name type="scientific">Ruminococcus hominis</name>
    <dbReference type="NCBI Taxonomy" id="2763065"/>
    <lineage>
        <taxon>Bacteria</taxon>
        <taxon>Bacillati</taxon>
        <taxon>Bacillota</taxon>
        <taxon>Clostridia</taxon>
        <taxon>Eubacteriales</taxon>
        <taxon>Oscillospiraceae</taxon>
        <taxon>Ruminococcus</taxon>
    </lineage>
</organism>
<keyword evidence="12" id="KW-0597">Phosphoprotein</keyword>
<evidence type="ECO:0000259" key="14">
    <source>
        <dbReference type="PROSITE" id="PS50110"/>
    </source>
</evidence>
<evidence type="ECO:0000313" key="17">
    <source>
        <dbReference type="Proteomes" id="UP000631576"/>
    </source>
</evidence>
<keyword evidence="3" id="KW-0963">Cytoplasm</keyword>
<dbReference type="InterPro" id="IPR001867">
    <property type="entry name" value="OmpR/PhoB-type_DNA-bd"/>
</dbReference>
<dbReference type="InterPro" id="IPR036388">
    <property type="entry name" value="WH-like_DNA-bd_sf"/>
</dbReference>
<dbReference type="Gene3D" id="3.40.50.2300">
    <property type="match status" value="1"/>
</dbReference>
<evidence type="ECO:0000256" key="13">
    <source>
        <dbReference type="PROSITE-ProRule" id="PRU01091"/>
    </source>
</evidence>
<dbReference type="PROSITE" id="PS51755">
    <property type="entry name" value="OMPR_PHOB"/>
    <property type="match status" value="1"/>
</dbReference>
<dbReference type="SUPFAM" id="SSF52172">
    <property type="entry name" value="CheY-like"/>
    <property type="match status" value="1"/>
</dbReference>
<dbReference type="InterPro" id="IPR001789">
    <property type="entry name" value="Sig_transdc_resp-reg_receiver"/>
</dbReference>
<feature type="domain" description="OmpR/PhoB-type" evidence="15">
    <location>
        <begin position="124"/>
        <end position="221"/>
    </location>
</feature>
<evidence type="ECO:0000256" key="7">
    <source>
        <dbReference type="ARBA" id="ARBA00023159"/>
    </source>
</evidence>
<evidence type="ECO:0000256" key="3">
    <source>
        <dbReference type="ARBA" id="ARBA00022490"/>
    </source>
</evidence>
<dbReference type="PANTHER" id="PTHR48111:SF49">
    <property type="entry name" value="HEME RESPONSE REGULATOR HSSR"/>
    <property type="match status" value="1"/>
</dbReference>
<evidence type="ECO:0000256" key="9">
    <source>
        <dbReference type="ARBA" id="ARBA00024867"/>
    </source>
</evidence>
<dbReference type="InterPro" id="IPR039420">
    <property type="entry name" value="WalR-like"/>
</dbReference>
<dbReference type="PROSITE" id="PS50110">
    <property type="entry name" value="RESPONSE_REGULATORY"/>
    <property type="match status" value="1"/>
</dbReference>
<evidence type="ECO:0000256" key="8">
    <source>
        <dbReference type="ARBA" id="ARBA00023163"/>
    </source>
</evidence>
<feature type="modified residue" description="4-aspartylphosphate" evidence="12">
    <location>
        <position position="51"/>
    </location>
</feature>
<name>A0ABR7G5G1_9FIRM</name>
<evidence type="ECO:0000256" key="10">
    <source>
        <dbReference type="ARBA" id="ARBA00037471"/>
    </source>
</evidence>
<comment type="function">
    <text evidence="10">Member of the two-component regulatory system HssS/HssR involved in intracellular heme homeostasis and tempering of staphylococcal virulence. Phosphorylated HssR binds to a direct repeat sequence within hrtAB promoter and activates the expression of hrtAB, an efflux pump, in response to extracellular heme, hemin, hemoglobin or blood.</text>
</comment>
<dbReference type="InterPro" id="IPR011006">
    <property type="entry name" value="CheY-like_superfamily"/>
</dbReference>
<feature type="domain" description="Response regulatory" evidence="14">
    <location>
        <begin position="3"/>
        <end position="116"/>
    </location>
</feature>
<dbReference type="SMART" id="SM00862">
    <property type="entry name" value="Trans_reg_C"/>
    <property type="match status" value="1"/>
</dbReference>
<dbReference type="CDD" id="cd00383">
    <property type="entry name" value="trans_reg_C"/>
    <property type="match status" value="1"/>
</dbReference>
<protein>
    <recommendedName>
        <fullName evidence="11">Heme response regulator HssR</fullName>
    </recommendedName>
    <alternativeName>
        <fullName evidence="2">Stage 0 sporulation protein A homolog</fullName>
    </alternativeName>
</protein>
<accession>A0ABR7G5G1</accession>
<dbReference type="EMBL" id="JACOPE010000001">
    <property type="protein sequence ID" value="MBC5682677.1"/>
    <property type="molecule type" value="Genomic_DNA"/>
</dbReference>
<comment type="function">
    <text evidence="9">May play the central regulatory role in sporulation. It may be an element of the effector pathway responsible for the activation of sporulation genes in response to nutritional stress. Spo0A may act in concert with spo0H (a sigma factor) to control the expression of some genes that are critical to the sporulation process.</text>
</comment>
<keyword evidence="8" id="KW-0804">Transcription</keyword>
<dbReference type="CDD" id="cd17574">
    <property type="entry name" value="REC_OmpR"/>
    <property type="match status" value="1"/>
</dbReference>
<dbReference type="Proteomes" id="UP000631576">
    <property type="component" value="Unassembled WGS sequence"/>
</dbReference>
<keyword evidence="17" id="KW-1185">Reference proteome</keyword>
<evidence type="ECO:0000256" key="5">
    <source>
        <dbReference type="ARBA" id="ARBA00023026"/>
    </source>
</evidence>
<dbReference type="SMART" id="SM00448">
    <property type="entry name" value="REC"/>
    <property type="match status" value="1"/>
</dbReference>
<evidence type="ECO:0000256" key="2">
    <source>
        <dbReference type="ARBA" id="ARBA00018672"/>
    </source>
</evidence>
<dbReference type="PANTHER" id="PTHR48111">
    <property type="entry name" value="REGULATOR OF RPOS"/>
    <property type="match status" value="1"/>
</dbReference>
<evidence type="ECO:0000256" key="12">
    <source>
        <dbReference type="PROSITE-ProRule" id="PRU00169"/>
    </source>
</evidence>
<proteinExistence type="predicted"/>
<keyword evidence="6 13" id="KW-0238">DNA-binding</keyword>
<dbReference type="RefSeq" id="WP_117991572.1">
    <property type="nucleotide sequence ID" value="NZ_JACOPE010000001.1"/>
</dbReference>
<evidence type="ECO:0000256" key="4">
    <source>
        <dbReference type="ARBA" id="ARBA00023015"/>
    </source>
</evidence>
<dbReference type="Pfam" id="PF00486">
    <property type="entry name" value="Trans_reg_C"/>
    <property type="match status" value="1"/>
</dbReference>
<evidence type="ECO:0000256" key="6">
    <source>
        <dbReference type="ARBA" id="ARBA00023125"/>
    </source>
</evidence>
<evidence type="ECO:0000313" key="16">
    <source>
        <dbReference type="EMBL" id="MBC5682677.1"/>
    </source>
</evidence>
<dbReference type="Gene3D" id="1.10.10.10">
    <property type="entry name" value="Winged helix-like DNA-binding domain superfamily/Winged helix DNA-binding domain"/>
    <property type="match status" value="1"/>
</dbReference>
<comment type="subcellular location">
    <subcellularLocation>
        <location evidence="1">Cytoplasm</location>
    </subcellularLocation>
</comment>
<dbReference type="Pfam" id="PF00072">
    <property type="entry name" value="Response_reg"/>
    <property type="match status" value="1"/>
</dbReference>
<evidence type="ECO:0000256" key="1">
    <source>
        <dbReference type="ARBA" id="ARBA00004496"/>
    </source>
</evidence>
<keyword evidence="4" id="KW-0805">Transcription regulation</keyword>
<keyword evidence="7" id="KW-0010">Activator</keyword>
<evidence type="ECO:0000256" key="11">
    <source>
        <dbReference type="ARBA" id="ARBA00039976"/>
    </source>
</evidence>
<feature type="DNA-binding region" description="OmpR/PhoB-type" evidence="13">
    <location>
        <begin position="124"/>
        <end position="221"/>
    </location>
</feature>